<feature type="region of interest" description="Disordered" evidence="1">
    <location>
        <begin position="42"/>
        <end position="72"/>
    </location>
</feature>
<sequence>IHCQRQQKTCTCGVRHCHHILAARISCGLKTKVKMTKKITTLRKQEKRKVSGKPAGRKSRRVDDYKDVKPRRNQTKFEDDDHNFEIPVDTLAMPAHKIVHLPTDTSVETREIFTNENFERSLSPVEEGNLIIDEGYSLSPNPTMPILKIRLKDTQVNLKC</sequence>
<feature type="compositionally biased region" description="Basic residues" evidence="1">
    <location>
        <begin position="42"/>
        <end position="60"/>
    </location>
</feature>
<dbReference type="WBParaSite" id="nRc.2.0.1.t44954-RA">
    <property type="protein sequence ID" value="nRc.2.0.1.t44954-RA"/>
    <property type="gene ID" value="nRc.2.0.1.g44954"/>
</dbReference>
<dbReference type="Proteomes" id="UP000887565">
    <property type="component" value="Unplaced"/>
</dbReference>
<keyword evidence="2" id="KW-1185">Reference proteome</keyword>
<protein>
    <submittedName>
        <fullName evidence="3">SWIM-type domain-containing protein</fullName>
    </submittedName>
</protein>
<organism evidence="2 3">
    <name type="scientific">Romanomermis culicivorax</name>
    <name type="common">Nematode worm</name>
    <dbReference type="NCBI Taxonomy" id="13658"/>
    <lineage>
        <taxon>Eukaryota</taxon>
        <taxon>Metazoa</taxon>
        <taxon>Ecdysozoa</taxon>
        <taxon>Nematoda</taxon>
        <taxon>Enoplea</taxon>
        <taxon>Dorylaimia</taxon>
        <taxon>Mermithida</taxon>
        <taxon>Mermithoidea</taxon>
        <taxon>Mermithidae</taxon>
        <taxon>Romanomermis</taxon>
    </lineage>
</organism>
<dbReference type="AlphaFoldDB" id="A0A915L1B1"/>
<evidence type="ECO:0000313" key="2">
    <source>
        <dbReference type="Proteomes" id="UP000887565"/>
    </source>
</evidence>
<accession>A0A915L1B1</accession>
<name>A0A915L1B1_ROMCU</name>
<evidence type="ECO:0000313" key="3">
    <source>
        <dbReference type="WBParaSite" id="nRc.2.0.1.t44954-RA"/>
    </source>
</evidence>
<evidence type="ECO:0000256" key="1">
    <source>
        <dbReference type="SAM" id="MobiDB-lite"/>
    </source>
</evidence>
<proteinExistence type="predicted"/>
<feature type="compositionally biased region" description="Basic and acidic residues" evidence="1">
    <location>
        <begin position="61"/>
        <end position="72"/>
    </location>
</feature>
<reference evidence="3" key="1">
    <citation type="submission" date="2022-11" db="UniProtKB">
        <authorList>
            <consortium name="WormBaseParasite"/>
        </authorList>
    </citation>
    <scope>IDENTIFICATION</scope>
</reference>